<dbReference type="Proteomes" id="UP001209878">
    <property type="component" value="Unassembled WGS sequence"/>
</dbReference>
<sequence>MCYTHVIAIARLPTLADWREALCRSLFANMQQPNHKLHHLPPPPGHVIIQSVTLALTVFLAVEPNVSRTILCHTDCTTGRNWTGRNLHAMDCESI</sequence>
<gene>
    <name evidence="1" type="ORF">NP493_1882g00011</name>
</gene>
<evidence type="ECO:0000313" key="2">
    <source>
        <dbReference type="Proteomes" id="UP001209878"/>
    </source>
</evidence>
<organism evidence="1 2">
    <name type="scientific">Ridgeia piscesae</name>
    <name type="common">Tubeworm</name>
    <dbReference type="NCBI Taxonomy" id="27915"/>
    <lineage>
        <taxon>Eukaryota</taxon>
        <taxon>Metazoa</taxon>
        <taxon>Spiralia</taxon>
        <taxon>Lophotrochozoa</taxon>
        <taxon>Annelida</taxon>
        <taxon>Polychaeta</taxon>
        <taxon>Sedentaria</taxon>
        <taxon>Canalipalpata</taxon>
        <taxon>Sabellida</taxon>
        <taxon>Siboglinidae</taxon>
        <taxon>Ridgeia</taxon>
    </lineage>
</organism>
<protein>
    <submittedName>
        <fullName evidence="1">Uncharacterized protein</fullName>
    </submittedName>
</protein>
<comment type="caution">
    <text evidence="1">The sequence shown here is derived from an EMBL/GenBank/DDBJ whole genome shotgun (WGS) entry which is preliminary data.</text>
</comment>
<keyword evidence="2" id="KW-1185">Reference proteome</keyword>
<dbReference type="EMBL" id="JAODUO010001882">
    <property type="protein sequence ID" value="KAK2157301.1"/>
    <property type="molecule type" value="Genomic_DNA"/>
</dbReference>
<evidence type="ECO:0000313" key="1">
    <source>
        <dbReference type="EMBL" id="KAK2157301.1"/>
    </source>
</evidence>
<proteinExistence type="predicted"/>
<accession>A0AAD9N701</accession>
<dbReference type="AlphaFoldDB" id="A0AAD9N701"/>
<name>A0AAD9N701_RIDPI</name>
<reference evidence="1" key="1">
    <citation type="journal article" date="2023" name="Mol. Biol. Evol.">
        <title>Third-Generation Sequencing Reveals the Adaptive Role of the Epigenome in Three Deep-Sea Polychaetes.</title>
        <authorList>
            <person name="Perez M."/>
            <person name="Aroh O."/>
            <person name="Sun Y."/>
            <person name="Lan Y."/>
            <person name="Juniper S.K."/>
            <person name="Young C.R."/>
            <person name="Angers B."/>
            <person name="Qian P.Y."/>
        </authorList>
    </citation>
    <scope>NUCLEOTIDE SEQUENCE</scope>
    <source>
        <strain evidence="1">R07B-5</strain>
    </source>
</reference>